<evidence type="ECO:0000256" key="1">
    <source>
        <dbReference type="SAM" id="Phobius"/>
    </source>
</evidence>
<dbReference type="Pfam" id="PF07693">
    <property type="entry name" value="KAP_NTPase"/>
    <property type="match status" value="1"/>
</dbReference>
<keyword evidence="1" id="KW-0472">Membrane</keyword>
<evidence type="ECO:0000259" key="2">
    <source>
        <dbReference type="Pfam" id="PF07693"/>
    </source>
</evidence>
<keyword evidence="1" id="KW-1133">Transmembrane helix</keyword>
<dbReference type="EMBL" id="JACSCY010000010">
    <property type="protein sequence ID" value="MBC6611904.1"/>
    <property type="molecule type" value="Genomic_DNA"/>
</dbReference>
<dbReference type="Proteomes" id="UP000622017">
    <property type="component" value="Unassembled WGS sequence"/>
</dbReference>
<dbReference type="SUPFAM" id="SSF52540">
    <property type="entry name" value="P-loop containing nucleoside triphosphate hydrolases"/>
    <property type="match status" value="1"/>
</dbReference>
<name>A0ABR7MLD9_9BACT</name>
<reference evidence="3 4" key="1">
    <citation type="submission" date="2020-08" db="EMBL/GenBank/DDBJ databases">
        <title>Hymenobacter sp.</title>
        <authorList>
            <person name="Kim M.K."/>
        </authorList>
    </citation>
    <scope>NUCLEOTIDE SEQUENCE [LARGE SCALE GENOMIC DNA]</scope>
    <source>
        <strain evidence="3 4">BT507</strain>
    </source>
</reference>
<protein>
    <recommendedName>
        <fullName evidence="2">KAP NTPase domain-containing protein</fullName>
    </recommendedName>
</protein>
<accession>A0ABR7MLD9</accession>
<feature type="transmembrane region" description="Helical" evidence="1">
    <location>
        <begin position="16"/>
        <end position="36"/>
    </location>
</feature>
<dbReference type="RefSeq" id="WP_187320180.1">
    <property type="nucleotide sequence ID" value="NZ_JACSCY010000010.1"/>
</dbReference>
<feature type="transmembrane region" description="Helical" evidence="1">
    <location>
        <begin position="170"/>
        <end position="197"/>
    </location>
</feature>
<comment type="caution">
    <text evidence="3">The sequence shown here is derived from an EMBL/GenBank/DDBJ whole genome shotgun (WGS) entry which is preliminary data.</text>
</comment>
<dbReference type="InterPro" id="IPR027417">
    <property type="entry name" value="P-loop_NTPase"/>
</dbReference>
<evidence type="ECO:0000313" key="4">
    <source>
        <dbReference type="Proteomes" id="UP000622017"/>
    </source>
</evidence>
<dbReference type="InterPro" id="IPR011646">
    <property type="entry name" value="KAP_P-loop"/>
</dbReference>
<sequence>MVALPVFQIEAPSPPLLLYCLVVALLVWAGYATWLARQLRRVRRQSNALSEQQDAAAVEAAAGQPDQPSKIDSLQLGIAPVLVNLLTHPRTKEPYTIALSGGWGSGKSSVMQQIEEELRIKKVRFKAVDINVWHFQQEDQLLTAFLQKILEELNDWRFRWKQIRKNLRGIGFWTTFYRAGLLGLALPVLLLTLWVLVRDASQYLGLDALLLAFRQSGIGQSLAAALHAPFYVLRHLPDALPSDKQSTSKSWGDPAGLFAIFTVVGSVVAALRSMPELMKPLLQLVPYKQQYEMAQGPAGLRQRYQRDFRTIIQDAADETLLIFVDDIDRISGSRVLELLETLNFIVTSAVDYRNGGASGAKLYFVLAMNVPEVVRVLGPALDPTQQLAPAVAQLLAANYLSKLVDLTVNIPSLQGRNINSLYETATSAS</sequence>
<keyword evidence="4" id="KW-1185">Reference proteome</keyword>
<evidence type="ECO:0000313" key="3">
    <source>
        <dbReference type="EMBL" id="MBC6611904.1"/>
    </source>
</evidence>
<keyword evidence="1" id="KW-0812">Transmembrane</keyword>
<organism evidence="3 4">
    <name type="scientific">Hymenobacter citatus</name>
    <dbReference type="NCBI Taxonomy" id="2763506"/>
    <lineage>
        <taxon>Bacteria</taxon>
        <taxon>Pseudomonadati</taxon>
        <taxon>Bacteroidota</taxon>
        <taxon>Cytophagia</taxon>
        <taxon>Cytophagales</taxon>
        <taxon>Hymenobacteraceae</taxon>
        <taxon>Hymenobacter</taxon>
    </lineage>
</organism>
<gene>
    <name evidence="3" type="ORF">H8B15_13300</name>
</gene>
<proteinExistence type="predicted"/>
<feature type="transmembrane region" description="Helical" evidence="1">
    <location>
        <begin position="255"/>
        <end position="274"/>
    </location>
</feature>
<feature type="domain" description="KAP NTPase" evidence="2">
    <location>
        <begin position="78"/>
        <end position="425"/>
    </location>
</feature>
<dbReference type="Gene3D" id="3.40.50.300">
    <property type="entry name" value="P-loop containing nucleotide triphosphate hydrolases"/>
    <property type="match status" value="1"/>
</dbReference>